<organism evidence="2 3">
    <name type="scientific">Deinococcus grandis</name>
    <dbReference type="NCBI Taxonomy" id="57498"/>
    <lineage>
        <taxon>Bacteria</taxon>
        <taxon>Thermotogati</taxon>
        <taxon>Deinococcota</taxon>
        <taxon>Deinococci</taxon>
        <taxon>Deinococcales</taxon>
        <taxon>Deinococcaceae</taxon>
        <taxon>Deinococcus</taxon>
    </lineage>
</organism>
<reference evidence="3" key="1">
    <citation type="submission" date="2015-11" db="EMBL/GenBank/DDBJ databases">
        <title>Draft Genome Sequence of the Radioresistant Bacterium Deinococcus grandis, Isolated from Freshwater Fish in Japan.</title>
        <authorList>
            <person name="Satoh K."/>
            <person name="Onodera T."/>
            <person name="Omoso K."/>
            <person name="Takeda-Yano K."/>
            <person name="Katayama T."/>
            <person name="Oono Y."/>
            <person name="Narumi I."/>
        </authorList>
    </citation>
    <scope>NUCLEOTIDE SEQUENCE [LARGE SCALE GENOMIC DNA]</scope>
    <source>
        <strain evidence="3">ATCC 43672</strain>
    </source>
</reference>
<dbReference type="NCBIfam" id="NF033545">
    <property type="entry name" value="transpos_IS630"/>
    <property type="match status" value="1"/>
</dbReference>
<keyword evidence="2" id="KW-0255">Endonuclease</keyword>
<accession>A0A117DP67</accession>
<keyword evidence="2" id="KW-0540">Nuclease</keyword>
<evidence type="ECO:0000313" key="3">
    <source>
        <dbReference type="Proteomes" id="UP000056209"/>
    </source>
</evidence>
<sequence length="170" mass="18598">MGFSLKPTVTRTWAPCGQTPVLVSKYRWDSVSTIGAIATTGQFLQHTHPASINGAHVLSFLSHLLRHISGSITVLLDNARIHKTKALGAFVAAEPRLSVVYFPPYAPELNPIEPVWAYVKQHVLANFCPSDLQTLRPDCPWRGGKCERLSFQGASCMELGCDPVAQESIS</sequence>
<dbReference type="InterPro" id="IPR036397">
    <property type="entry name" value="RNaseH_sf"/>
</dbReference>
<dbReference type="Proteomes" id="UP000056209">
    <property type="component" value="Unassembled WGS sequence"/>
</dbReference>
<dbReference type="Gene3D" id="3.30.420.10">
    <property type="entry name" value="Ribonuclease H-like superfamily/Ribonuclease H"/>
    <property type="match status" value="1"/>
</dbReference>
<protein>
    <submittedName>
        <fullName evidence="2">Endonuclease</fullName>
    </submittedName>
</protein>
<gene>
    <name evidence="2" type="ORF">DEIGR_102961</name>
</gene>
<proteinExistence type="predicted"/>
<dbReference type="InterPro" id="IPR047655">
    <property type="entry name" value="Transpos_IS630-like"/>
</dbReference>
<keyword evidence="2" id="KW-0378">Hydrolase</keyword>
<name>A0A117DP67_9DEIO</name>
<dbReference type="EMBL" id="BCMS01000001">
    <property type="protein sequence ID" value="GAQ22934.1"/>
    <property type="molecule type" value="Genomic_DNA"/>
</dbReference>
<dbReference type="GO" id="GO:0003676">
    <property type="term" value="F:nucleic acid binding"/>
    <property type="evidence" value="ECO:0007669"/>
    <property type="project" value="InterPro"/>
</dbReference>
<dbReference type="InterPro" id="IPR038717">
    <property type="entry name" value="Tc1-like_DDE_dom"/>
</dbReference>
<dbReference type="Pfam" id="PF13358">
    <property type="entry name" value="DDE_3"/>
    <property type="match status" value="1"/>
</dbReference>
<evidence type="ECO:0000313" key="2">
    <source>
        <dbReference type="EMBL" id="GAQ22934.1"/>
    </source>
</evidence>
<keyword evidence="3" id="KW-1185">Reference proteome</keyword>
<dbReference type="GO" id="GO:0004519">
    <property type="term" value="F:endonuclease activity"/>
    <property type="evidence" value="ECO:0007669"/>
    <property type="project" value="UniProtKB-KW"/>
</dbReference>
<evidence type="ECO:0000259" key="1">
    <source>
        <dbReference type="Pfam" id="PF13358"/>
    </source>
</evidence>
<feature type="domain" description="Tc1-like transposase DDE" evidence="1">
    <location>
        <begin position="1"/>
        <end position="134"/>
    </location>
</feature>
<comment type="caution">
    <text evidence="2">The sequence shown here is derived from an EMBL/GenBank/DDBJ whole genome shotgun (WGS) entry which is preliminary data.</text>
</comment>
<dbReference type="AlphaFoldDB" id="A0A117DP67"/>